<dbReference type="PANTHER" id="PTHR43095:SF5">
    <property type="entry name" value="XYLULOSE KINASE"/>
    <property type="match status" value="1"/>
</dbReference>
<dbReference type="SUPFAM" id="SSF53067">
    <property type="entry name" value="Actin-like ATPase domain"/>
    <property type="match status" value="2"/>
</dbReference>
<dbReference type="InterPro" id="IPR018483">
    <property type="entry name" value="Carb_kinase_FGGY_CS"/>
</dbReference>
<dbReference type="PANTHER" id="PTHR43095">
    <property type="entry name" value="SUGAR KINASE"/>
    <property type="match status" value="1"/>
</dbReference>
<dbReference type="RefSeq" id="WP_184722143.1">
    <property type="nucleotide sequence ID" value="NZ_JACHIW010000001.1"/>
</dbReference>
<dbReference type="InterPro" id="IPR018485">
    <property type="entry name" value="FGGY_C"/>
</dbReference>
<evidence type="ECO:0000256" key="1">
    <source>
        <dbReference type="ARBA" id="ARBA00009156"/>
    </source>
</evidence>
<dbReference type="Pfam" id="PF00370">
    <property type="entry name" value="FGGY_N"/>
    <property type="match status" value="1"/>
</dbReference>
<evidence type="ECO:0000256" key="5">
    <source>
        <dbReference type="RuleBase" id="RU003733"/>
    </source>
</evidence>
<name>A0A840Q6Z7_9PSEU</name>
<dbReference type="EMBL" id="JACHIW010000001">
    <property type="protein sequence ID" value="MBB5152593.1"/>
    <property type="molecule type" value="Genomic_DNA"/>
</dbReference>
<evidence type="ECO:0000256" key="3">
    <source>
        <dbReference type="ARBA" id="ARBA00022679"/>
    </source>
</evidence>
<dbReference type="AlphaFoldDB" id="A0A840Q6Z7"/>
<dbReference type="PROSITE" id="PS00445">
    <property type="entry name" value="FGGY_KINASES_2"/>
    <property type="match status" value="1"/>
</dbReference>
<dbReference type="Proteomes" id="UP000584374">
    <property type="component" value="Unassembled WGS sequence"/>
</dbReference>
<accession>A0A840Q6Z7</accession>
<keyword evidence="2" id="KW-0119">Carbohydrate metabolism</keyword>
<dbReference type="EC" id="2.7.1.17" evidence="8"/>
<evidence type="ECO:0000259" key="6">
    <source>
        <dbReference type="Pfam" id="PF00370"/>
    </source>
</evidence>
<feature type="domain" description="Carbohydrate kinase FGGY C-terminal" evidence="7">
    <location>
        <begin position="250"/>
        <end position="428"/>
    </location>
</feature>
<dbReference type="GO" id="GO:0042732">
    <property type="term" value="P:D-xylose metabolic process"/>
    <property type="evidence" value="ECO:0007669"/>
    <property type="project" value="UniProtKB-KW"/>
</dbReference>
<dbReference type="InterPro" id="IPR018484">
    <property type="entry name" value="FGGY_N"/>
</dbReference>
<evidence type="ECO:0000313" key="9">
    <source>
        <dbReference type="Proteomes" id="UP000584374"/>
    </source>
</evidence>
<dbReference type="Gene3D" id="3.30.420.40">
    <property type="match status" value="2"/>
</dbReference>
<comment type="caution">
    <text evidence="8">The sequence shown here is derived from an EMBL/GenBank/DDBJ whole genome shotgun (WGS) entry which is preliminary data.</text>
</comment>
<dbReference type="InterPro" id="IPR050406">
    <property type="entry name" value="FGGY_Carb_Kinase"/>
</dbReference>
<dbReference type="Pfam" id="PF02782">
    <property type="entry name" value="FGGY_C"/>
    <property type="match status" value="1"/>
</dbReference>
<keyword evidence="9" id="KW-1185">Reference proteome</keyword>
<evidence type="ECO:0000256" key="4">
    <source>
        <dbReference type="ARBA" id="ARBA00022777"/>
    </source>
</evidence>
<dbReference type="GO" id="GO:0004856">
    <property type="term" value="F:D-xylulokinase activity"/>
    <property type="evidence" value="ECO:0007669"/>
    <property type="project" value="UniProtKB-EC"/>
</dbReference>
<dbReference type="InterPro" id="IPR043129">
    <property type="entry name" value="ATPase_NBD"/>
</dbReference>
<keyword evidence="3 5" id="KW-0808">Transferase</keyword>
<organism evidence="8 9">
    <name type="scientific">Saccharopolyspora phatthalungensis</name>
    <dbReference type="NCBI Taxonomy" id="664693"/>
    <lineage>
        <taxon>Bacteria</taxon>
        <taxon>Bacillati</taxon>
        <taxon>Actinomycetota</taxon>
        <taxon>Actinomycetes</taxon>
        <taxon>Pseudonocardiales</taxon>
        <taxon>Pseudonocardiaceae</taxon>
        <taxon>Saccharopolyspora</taxon>
    </lineage>
</organism>
<keyword evidence="2" id="KW-0859">Xylose metabolism</keyword>
<protein>
    <submittedName>
        <fullName evidence="8">Xylulokinase</fullName>
        <ecNumber evidence="8">2.7.1.17</ecNumber>
    </submittedName>
</protein>
<feature type="domain" description="Carbohydrate kinase FGGY N-terminal" evidence="6">
    <location>
        <begin position="6"/>
        <end position="176"/>
    </location>
</feature>
<evidence type="ECO:0000256" key="2">
    <source>
        <dbReference type="ARBA" id="ARBA00022629"/>
    </source>
</evidence>
<sequence length="491" mass="51738">MSAPVLMLGIDVGTTAVKVAAFTLDGNPVAAHTTGHPIDRPRPGWAEQDPLDWWRGCETGIRSVLTGLPASAVKSVGVVSQVNTHVFVDERLRPLAPAIIWQDQRCAEIARELDARFTPQHKTRIWGGPIVLDASFVGARAEWFARSEPAKWARTRWVLSPKDFVVAKLTGRLATDRLSGVRVAGSAGYLPEAVNLVDGLPGKLPEILDPETPAGPATHPALGSAAVAVGTMDAFGAVFGTRTTETGRGMVSCGTSLVVAGASRESIPVGEVVTFPPRNGLFVHAGPTQAAGDALRWWGQVSGMTIEEALASAATGSPGVVFTPHLMGERAPLWDSDVRGSFFGLSSATSTADMSLAVLQGVAMSGRHVLGAVERACGFSLPSLAFSGGGARSDLWTQIHADVLQRPMERLRVHDSAALGAALLGAVGAGVYPDVETAAATAVAVNRVFTPSLDADRLTPLYEAYRSSHTALHDLHRRLADWRARNTPSQA</sequence>
<dbReference type="InterPro" id="IPR000577">
    <property type="entry name" value="Carb_kinase_FGGY"/>
</dbReference>
<dbReference type="PIRSF" id="PIRSF000538">
    <property type="entry name" value="GlpK"/>
    <property type="match status" value="1"/>
</dbReference>
<proteinExistence type="inferred from homology"/>
<evidence type="ECO:0000259" key="7">
    <source>
        <dbReference type="Pfam" id="PF02782"/>
    </source>
</evidence>
<reference evidence="8 9" key="1">
    <citation type="submission" date="2020-08" db="EMBL/GenBank/DDBJ databases">
        <title>Sequencing the genomes of 1000 actinobacteria strains.</title>
        <authorList>
            <person name="Klenk H.-P."/>
        </authorList>
    </citation>
    <scope>NUCLEOTIDE SEQUENCE [LARGE SCALE GENOMIC DNA]</scope>
    <source>
        <strain evidence="8 9">DSM 45584</strain>
    </source>
</reference>
<gene>
    <name evidence="8" type="ORF">BJ970_000127</name>
</gene>
<comment type="similarity">
    <text evidence="1 5">Belongs to the FGGY kinase family.</text>
</comment>
<keyword evidence="4 5" id="KW-0418">Kinase</keyword>
<evidence type="ECO:0000313" key="8">
    <source>
        <dbReference type="EMBL" id="MBB5152593.1"/>
    </source>
</evidence>